<evidence type="ECO:0000313" key="3">
    <source>
        <dbReference type="Proteomes" id="UP000189229"/>
    </source>
</evidence>
<dbReference type="Proteomes" id="UP000189229">
    <property type="component" value="Unassembled WGS sequence"/>
</dbReference>
<accession>A0A1V3WL47</accession>
<dbReference type="AlphaFoldDB" id="A0A1V3WL47"/>
<organism evidence="2 3">
    <name type="scientific">Mycobacterium kansasii</name>
    <dbReference type="NCBI Taxonomy" id="1768"/>
    <lineage>
        <taxon>Bacteria</taxon>
        <taxon>Bacillati</taxon>
        <taxon>Actinomycetota</taxon>
        <taxon>Actinomycetes</taxon>
        <taxon>Mycobacteriales</taxon>
        <taxon>Mycobacteriaceae</taxon>
        <taxon>Mycobacterium</taxon>
    </lineage>
</organism>
<protein>
    <submittedName>
        <fullName evidence="2">Uncharacterized protein</fullName>
    </submittedName>
</protein>
<sequence length="48" mass="5101">MPHHLRSAGDHPQPPADRARWNPQPRPDDPMPAPAALATTAAQISSAP</sequence>
<comment type="caution">
    <text evidence="2">The sequence shown here is derived from an EMBL/GenBank/DDBJ whole genome shotgun (WGS) entry which is preliminary data.</text>
</comment>
<evidence type="ECO:0000256" key="1">
    <source>
        <dbReference type="SAM" id="MobiDB-lite"/>
    </source>
</evidence>
<reference evidence="2 3" key="1">
    <citation type="submission" date="2017-02" db="EMBL/GenBank/DDBJ databases">
        <title>Complete genome sequences of Mycobacterium kansasii strains isolated from rhesus macaques.</title>
        <authorList>
            <person name="Panda A."/>
            <person name="Nagaraj S."/>
            <person name="Zhao X."/>
            <person name="Tettelin H."/>
            <person name="Detolla L.J."/>
        </authorList>
    </citation>
    <scope>NUCLEOTIDE SEQUENCE [LARGE SCALE GENOMIC DNA]</scope>
    <source>
        <strain evidence="2 3">11-3813</strain>
    </source>
</reference>
<dbReference type="EMBL" id="MVBM01000008">
    <property type="protein sequence ID" value="OOK67703.1"/>
    <property type="molecule type" value="Genomic_DNA"/>
</dbReference>
<name>A0A1V3WL47_MYCKA</name>
<evidence type="ECO:0000313" key="2">
    <source>
        <dbReference type="EMBL" id="OOK67703.1"/>
    </source>
</evidence>
<gene>
    <name evidence="2" type="ORF">BZL30_7610</name>
</gene>
<proteinExistence type="predicted"/>
<feature type="compositionally biased region" description="Low complexity" evidence="1">
    <location>
        <begin position="34"/>
        <end position="48"/>
    </location>
</feature>
<feature type="region of interest" description="Disordered" evidence="1">
    <location>
        <begin position="1"/>
        <end position="48"/>
    </location>
</feature>